<organism evidence="2 3">
    <name type="scientific">Meloidogyne hapla</name>
    <name type="common">Root-knot nematode worm</name>
    <dbReference type="NCBI Taxonomy" id="6305"/>
    <lineage>
        <taxon>Eukaryota</taxon>
        <taxon>Metazoa</taxon>
        <taxon>Ecdysozoa</taxon>
        <taxon>Nematoda</taxon>
        <taxon>Chromadorea</taxon>
        <taxon>Rhabditida</taxon>
        <taxon>Tylenchina</taxon>
        <taxon>Tylenchomorpha</taxon>
        <taxon>Tylenchoidea</taxon>
        <taxon>Meloidogynidae</taxon>
        <taxon>Meloidogyninae</taxon>
        <taxon>Meloidogyne</taxon>
    </lineage>
</organism>
<sequence length="118" mass="13780">MQYITISVFDSKQQYGFPSHIKTNCHFHGIVLSHGNIKAAVSDCNRLMGLIIHEEKFLVLQTLPERGKPHYLVFKRDPALINPAEHWQPFNSLKEKLSKAENNKNNWKRKTKRSLVRK</sequence>
<keyword evidence="2" id="KW-1185">Reference proteome</keyword>
<evidence type="ECO:0000313" key="2">
    <source>
        <dbReference type="Proteomes" id="UP000095281"/>
    </source>
</evidence>
<dbReference type="AlphaFoldDB" id="A0A1I8B7N0"/>
<name>A0A1I8B7N0_MELHA</name>
<evidence type="ECO:0000313" key="3">
    <source>
        <dbReference type="WBParaSite" id="MhA1_Contig155.frz3.gene10"/>
    </source>
</evidence>
<reference evidence="3" key="1">
    <citation type="submission" date="2016-11" db="UniProtKB">
        <authorList>
            <consortium name="WormBaseParasite"/>
        </authorList>
    </citation>
    <scope>IDENTIFICATION</scope>
</reference>
<accession>A0A1I8B7N0</accession>
<proteinExistence type="predicted"/>
<evidence type="ECO:0000256" key="1">
    <source>
        <dbReference type="SAM" id="MobiDB-lite"/>
    </source>
</evidence>
<dbReference type="WBParaSite" id="MhA1_Contig155.frz3.gene10">
    <property type="protein sequence ID" value="MhA1_Contig155.frz3.gene10"/>
    <property type="gene ID" value="MhA1_Contig155.frz3.gene10"/>
</dbReference>
<feature type="compositionally biased region" description="Basic residues" evidence="1">
    <location>
        <begin position="106"/>
        <end position="118"/>
    </location>
</feature>
<dbReference type="Proteomes" id="UP000095281">
    <property type="component" value="Unplaced"/>
</dbReference>
<protein>
    <submittedName>
        <fullName evidence="3">Pep_M12B_propep domain-containing protein</fullName>
    </submittedName>
</protein>
<feature type="region of interest" description="Disordered" evidence="1">
    <location>
        <begin position="98"/>
        <end position="118"/>
    </location>
</feature>